<dbReference type="InterPro" id="IPR005302">
    <property type="entry name" value="MoCF_Sase_C"/>
</dbReference>
<comment type="caution">
    <text evidence="2">The sequence shown here is derived from an EMBL/GenBank/DDBJ whole genome shotgun (WGS) entry which is preliminary data.</text>
</comment>
<reference evidence="2" key="2">
    <citation type="submission" date="2023-01" db="EMBL/GenBank/DDBJ databases">
        <title>Draft genome sequence of Sulfitobacter pacificus strain NBRC 109915.</title>
        <authorList>
            <person name="Sun Q."/>
            <person name="Mori K."/>
        </authorList>
    </citation>
    <scope>NUCLEOTIDE SEQUENCE</scope>
    <source>
        <strain evidence="2">NBRC 109915</strain>
    </source>
</reference>
<sequence length="246" mass="27207">MMRVTALYRHPIKSHGREALERIRLEAGQAMPNDRRWAVAHDSAKADGTKWAPCANFSRGAKAPQLMAINAVLDDATDMVTLTHPDRDPITLHPVRNAGSLISWVMPLVPQDRALPARVVELVARGFTDTPFASVSLNNMASHHAVEALAQSALSPLRWRGNIWFDGAAAWEEFEWIDRDLRLGSAMLRVKERITRCKATTANPETGESDVDTLRALNILGHQDFGIYVEVTQSGDVALGDQLELL</sequence>
<dbReference type="Pfam" id="PF03473">
    <property type="entry name" value="MOSC"/>
    <property type="match status" value="1"/>
</dbReference>
<name>A0ABQ5VL22_9RHOB</name>
<evidence type="ECO:0000313" key="3">
    <source>
        <dbReference type="Proteomes" id="UP001161388"/>
    </source>
</evidence>
<dbReference type="SUPFAM" id="SSF50800">
    <property type="entry name" value="PK beta-barrel domain-like"/>
    <property type="match status" value="1"/>
</dbReference>
<dbReference type="EMBL" id="BSNL01000001">
    <property type="protein sequence ID" value="GLQ27794.1"/>
    <property type="molecule type" value="Genomic_DNA"/>
</dbReference>
<dbReference type="Pfam" id="PF03476">
    <property type="entry name" value="MOSC_N"/>
    <property type="match status" value="1"/>
</dbReference>
<dbReference type="InterPro" id="IPR005303">
    <property type="entry name" value="MOCOS_middle"/>
</dbReference>
<organism evidence="2 3">
    <name type="scientific">Sulfitobacter pacificus</name>
    <dbReference type="NCBI Taxonomy" id="1499314"/>
    <lineage>
        <taxon>Bacteria</taxon>
        <taxon>Pseudomonadati</taxon>
        <taxon>Pseudomonadota</taxon>
        <taxon>Alphaproteobacteria</taxon>
        <taxon>Rhodobacterales</taxon>
        <taxon>Roseobacteraceae</taxon>
        <taxon>Sulfitobacter</taxon>
    </lineage>
</organism>
<keyword evidence="3" id="KW-1185">Reference proteome</keyword>
<evidence type="ECO:0000259" key="1">
    <source>
        <dbReference type="PROSITE" id="PS51340"/>
    </source>
</evidence>
<dbReference type="InterPro" id="IPR011037">
    <property type="entry name" value="Pyrv_Knase-like_insert_dom_sf"/>
</dbReference>
<evidence type="ECO:0000313" key="2">
    <source>
        <dbReference type="EMBL" id="GLQ27794.1"/>
    </source>
</evidence>
<protein>
    <submittedName>
        <fullName evidence="2">Molybdenum cofactor biosynthesis protein</fullName>
    </submittedName>
</protein>
<accession>A0ABQ5VL22</accession>
<feature type="domain" description="MOSC" evidence="1">
    <location>
        <begin position="109"/>
        <end position="246"/>
    </location>
</feature>
<dbReference type="Proteomes" id="UP001161388">
    <property type="component" value="Unassembled WGS sequence"/>
</dbReference>
<dbReference type="PROSITE" id="PS51340">
    <property type="entry name" value="MOSC"/>
    <property type="match status" value="1"/>
</dbReference>
<proteinExistence type="predicted"/>
<gene>
    <name evidence="2" type="ORF">GCM10007927_25970</name>
</gene>
<reference evidence="2" key="1">
    <citation type="journal article" date="2014" name="Int. J. Syst. Evol. Microbiol.">
        <title>Complete genome of a new Firmicutes species belonging to the dominant human colonic microbiota ('Ruminococcus bicirculans') reveals two chromosomes and a selective capacity to utilize plant glucans.</title>
        <authorList>
            <consortium name="NISC Comparative Sequencing Program"/>
            <person name="Wegmann U."/>
            <person name="Louis P."/>
            <person name="Goesmann A."/>
            <person name="Henrissat B."/>
            <person name="Duncan S.H."/>
            <person name="Flint H.J."/>
        </authorList>
    </citation>
    <scope>NUCLEOTIDE SEQUENCE</scope>
    <source>
        <strain evidence="2">NBRC 109915</strain>
    </source>
</reference>